<evidence type="ECO:0000256" key="7">
    <source>
        <dbReference type="RuleBase" id="RU367084"/>
    </source>
</evidence>
<dbReference type="AlphaFoldDB" id="B6JYB0"/>
<dbReference type="PROSITE" id="PS00916">
    <property type="entry name" value="PI3_4_KINASE_2"/>
    <property type="match status" value="1"/>
</dbReference>
<proteinExistence type="inferred from homology"/>
<dbReference type="GO" id="GO:0000329">
    <property type="term" value="C:fungal-type vacuole membrane"/>
    <property type="evidence" value="ECO:0000318"/>
    <property type="project" value="GO_Central"/>
</dbReference>
<dbReference type="PANTHER" id="PTHR12865">
    <property type="entry name" value="PHOSPHATIDYLINOSITOL 4-KINASE TYPE-II"/>
    <property type="match status" value="1"/>
</dbReference>
<feature type="region of interest" description="Disordered" evidence="8">
    <location>
        <begin position="46"/>
        <end position="93"/>
    </location>
</feature>
<dbReference type="GO" id="GO:0046854">
    <property type="term" value="P:phosphatidylinositol phosphate biosynthetic process"/>
    <property type="evidence" value="ECO:0000318"/>
    <property type="project" value="GO_Central"/>
</dbReference>
<feature type="compositionally biased region" description="Basic and acidic residues" evidence="8">
    <location>
        <begin position="591"/>
        <end position="600"/>
    </location>
</feature>
<dbReference type="PROSITE" id="PS50290">
    <property type="entry name" value="PI3_4_KINASE_3"/>
    <property type="match status" value="1"/>
</dbReference>
<keyword evidence="12" id="KW-1185">Reference proteome</keyword>
<dbReference type="JaponicusDB" id="SJAG_01571">
    <property type="gene designation" value="lsb6"/>
</dbReference>
<name>B6JYB0_SCHJY</name>
<dbReference type="Proteomes" id="UP000001744">
    <property type="component" value="Unassembled WGS sequence"/>
</dbReference>
<evidence type="ECO:0000256" key="4">
    <source>
        <dbReference type="ARBA" id="ARBA00022777"/>
    </source>
</evidence>
<dbReference type="GO" id="GO:0004430">
    <property type="term" value="F:1-phosphatidylinositol 4-kinase activity"/>
    <property type="evidence" value="ECO:0000318"/>
    <property type="project" value="GO_Central"/>
</dbReference>
<keyword evidence="6" id="KW-0472">Membrane</keyword>
<dbReference type="Pfam" id="PF00454">
    <property type="entry name" value="PI3_PI4_kinase"/>
    <property type="match status" value="1"/>
</dbReference>
<dbReference type="GO" id="GO:0005886">
    <property type="term" value="C:plasma membrane"/>
    <property type="evidence" value="ECO:0000318"/>
    <property type="project" value="GO_Central"/>
</dbReference>
<dbReference type="EC" id="2.7.1.67" evidence="7"/>
<dbReference type="HOGENOM" id="CLU_009049_1_0_1"/>
<dbReference type="RefSeq" id="XP_002172821.2">
    <property type="nucleotide sequence ID" value="XM_002172785.2"/>
</dbReference>
<dbReference type="InterPro" id="IPR039756">
    <property type="entry name" value="Lsb6/PI4K2"/>
</dbReference>
<dbReference type="InterPro" id="IPR000403">
    <property type="entry name" value="PI3/4_kinase_cat_dom"/>
</dbReference>
<keyword evidence="2 7" id="KW-0808">Transferase</keyword>
<keyword evidence="1 7" id="KW-1003">Cell membrane</keyword>
<dbReference type="GO" id="GO:0007032">
    <property type="term" value="P:endosome organization"/>
    <property type="evidence" value="ECO:0000318"/>
    <property type="project" value="GO_Central"/>
</dbReference>
<dbReference type="OMA" id="TFNYDYF"/>
<feature type="compositionally biased region" description="Polar residues" evidence="8">
    <location>
        <begin position="46"/>
        <end position="55"/>
    </location>
</feature>
<evidence type="ECO:0000256" key="8">
    <source>
        <dbReference type="SAM" id="MobiDB-lite"/>
    </source>
</evidence>
<comment type="cofactor">
    <cofactor evidence="7">
        <name>Mg(2+)</name>
        <dbReference type="ChEBI" id="CHEBI:18420"/>
    </cofactor>
    <cofactor evidence="7">
        <name>Mn(2+)</name>
        <dbReference type="ChEBI" id="CHEBI:29035"/>
    </cofactor>
</comment>
<dbReference type="VEuPathDB" id="FungiDB:SJAG_01571"/>
<evidence type="ECO:0000256" key="2">
    <source>
        <dbReference type="ARBA" id="ARBA00022679"/>
    </source>
</evidence>
<evidence type="ECO:0000259" key="9">
    <source>
        <dbReference type="PROSITE" id="PS50290"/>
    </source>
</evidence>
<dbReference type="GO" id="GO:0005768">
    <property type="term" value="C:endosome"/>
    <property type="evidence" value="ECO:0000318"/>
    <property type="project" value="GO_Central"/>
</dbReference>
<evidence type="ECO:0000313" key="11">
    <source>
        <dbReference type="JaponicusDB" id="SJAG_01571"/>
    </source>
</evidence>
<dbReference type="GO" id="GO:0005524">
    <property type="term" value="F:ATP binding"/>
    <property type="evidence" value="ECO:0007669"/>
    <property type="project" value="UniProtKB-UniRule"/>
</dbReference>
<dbReference type="eggNOG" id="KOG2381">
    <property type="taxonomic scope" value="Eukaryota"/>
</dbReference>
<dbReference type="GO" id="GO:0007030">
    <property type="term" value="P:Golgi organization"/>
    <property type="evidence" value="ECO:0000318"/>
    <property type="project" value="GO_Central"/>
</dbReference>
<evidence type="ECO:0000256" key="5">
    <source>
        <dbReference type="ARBA" id="ARBA00022840"/>
    </source>
</evidence>
<keyword evidence="5 7" id="KW-0067">ATP-binding</keyword>
<dbReference type="InterPro" id="IPR018936">
    <property type="entry name" value="PI3/4_kinase_CS"/>
</dbReference>
<dbReference type="GO" id="GO:0005802">
    <property type="term" value="C:trans-Golgi network"/>
    <property type="evidence" value="ECO:0000318"/>
    <property type="project" value="GO_Central"/>
</dbReference>
<comment type="catalytic activity">
    <reaction evidence="7">
        <text>a 1,2-diacyl-sn-glycero-3-phospho-(1D-myo-inositol) + ATP = a 1,2-diacyl-sn-glycero-3-phospho-(1D-myo-inositol 4-phosphate) + ADP + H(+)</text>
        <dbReference type="Rhea" id="RHEA:19877"/>
        <dbReference type="ChEBI" id="CHEBI:15378"/>
        <dbReference type="ChEBI" id="CHEBI:30616"/>
        <dbReference type="ChEBI" id="CHEBI:57880"/>
        <dbReference type="ChEBI" id="CHEBI:58178"/>
        <dbReference type="ChEBI" id="CHEBI:456216"/>
        <dbReference type="EC" id="2.7.1.67"/>
    </reaction>
</comment>
<evidence type="ECO:0000313" key="12">
    <source>
        <dbReference type="Proteomes" id="UP000001744"/>
    </source>
</evidence>
<reference evidence="10 12" key="1">
    <citation type="journal article" date="2011" name="Science">
        <title>Comparative functional genomics of the fission yeasts.</title>
        <authorList>
            <person name="Rhind N."/>
            <person name="Chen Z."/>
            <person name="Yassour M."/>
            <person name="Thompson D.A."/>
            <person name="Haas B.J."/>
            <person name="Habib N."/>
            <person name="Wapinski I."/>
            <person name="Roy S."/>
            <person name="Lin M.F."/>
            <person name="Heiman D.I."/>
            <person name="Young S.K."/>
            <person name="Furuya K."/>
            <person name="Guo Y."/>
            <person name="Pidoux A."/>
            <person name="Chen H.M."/>
            <person name="Robbertse B."/>
            <person name="Goldberg J.M."/>
            <person name="Aoki K."/>
            <person name="Bayne E.H."/>
            <person name="Berlin A.M."/>
            <person name="Desjardins C.A."/>
            <person name="Dobbs E."/>
            <person name="Dukaj L."/>
            <person name="Fan L."/>
            <person name="FitzGerald M.G."/>
            <person name="French C."/>
            <person name="Gujja S."/>
            <person name="Hansen K."/>
            <person name="Keifenheim D."/>
            <person name="Levin J.Z."/>
            <person name="Mosher R.A."/>
            <person name="Mueller C.A."/>
            <person name="Pfiffner J."/>
            <person name="Priest M."/>
            <person name="Russ C."/>
            <person name="Smialowska A."/>
            <person name="Swoboda P."/>
            <person name="Sykes S.M."/>
            <person name="Vaughn M."/>
            <person name="Vengrova S."/>
            <person name="Yoder R."/>
            <person name="Zeng Q."/>
            <person name="Allshire R."/>
            <person name="Baulcombe D."/>
            <person name="Birren B.W."/>
            <person name="Brown W."/>
            <person name="Ekwall K."/>
            <person name="Kellis M."/>
            <person name="Leatherwood J."/>
            <person name="Levin H."/>
            <person name="Margalit H."/>
            <person name="Martienssen R."/>
            <person name="Nieduszynski C.A."/>
            <person name="Spatafora J.W."/>
            <person name="Friedman N."/>
            <person name="Dalgaard J.Z."/>
            <person name="Baumann P."/>
            <person name="Niki H."/>
            <person name="Regev A."/>
            <person name="Nusbaum C."/>
        </authorList>
    </citation>
    <scope>NUCLEOTIDE SEQUENCE [LARGE SCALE GENOMIC DNA]</scope>
    <source>
        <strain evidence="12">yFS275 / FY16936</strain>
    </source>
</reference>
<evidence type="ECO:0000256" key="3">
    <source>
        <dbReference type="ARBA" id="ARBA00022741"/>
    </source>
</evidence>
<gene>
    <name evidence="11" type="primary">lsb6</name>
    <name evidence="10" type="ORF">SJAG_01571</name>
</gene>
<dbReference type="PANTHER" id="PTHR12865:SF1">
    <property type="entry name" value="PHOSPHATIDYLINOSITOL 4-KINASE TYPE 2"/>
    <property type="match status" value="1"/>
</dbReference>
<feature type="domain" description="PI3K/PI4K catalytic" evidence="9">
    <location>
        <begin position="175"/>
        <end position="525"/>
    </location>
</feature>
<protein>
    <recommendedName>
        <fullName evidence="7">Phosphatidylinositol 4-kinase</fullName>
        <ecNumber evidence="7">2.7.1.67</ecNumber>
    </recommendedName>
</protein>
<accession>B6JYB0</accession>
<dbReference type="STRING" id="402676.B6JYB0"/>
<keyword evidence="3 7" id="KW-0547">Nucleotide-binding</keyword>
<sequence>MLLPNSASGAVENHFASYHPFPLKPFPNDVETPERRPLVLHLSESSTELYSQGTGHQEEREEWPLTDSTSETHSIPPAPTNSTPNTSEGERSPLLTSYPVLERWGKQLMESLKLKRKSHKRSQKSIPPIFYSVFTAPPNLLDLPNVELTYPNHGCYNQPDFAQKLRSIQLAIRQGVYPLLIKKGSSGSYFTLEESGEIIGIFKPKNEEPYGRLNPKWTKWFHRTMFPCFFGRSCLIPNLSYISEAAACLLDRSLGLHIVPYTDITWLASPTFNYDYFERKAFLSGKKPLPDKIGSLQLFLRNYHTASEFFRMHPVPKSMLNSLSGYAASTSSEESFAEEGEWYTNFWNEELCERFSLELEKLVLLDYLMRNTDRNMENWMVSLCFEPECRHQDDPISNHHSLTEDDLPHFHIGAIDNSLAFPYKHPDEWRSYPHGWLTLPSIFLRKPFSSFTRTVFLNKLTSKDWWNTLYVKMRQLHSQDSDFEDKMFRRQFSLLKGQAYNIVETLKVPGSNVYHLCECSPFYVVDEIVEISLPDAALDEFQHPTPPIHSVGYGSIQIPALRNYATFSTPFSTSAPTPAHGFSNSETNLKGMKDGKGSKKDWKRKHSRTKSWNTVASSKPERRTVIFERLKPVSHYPFFTTC</sequence>
<feature type="region of interest" description="Disordered" evidence="8">
    <location>
        <begin position="573"/>
        <end position="615"/>
    </location>
</feature>
<organism evidence="10 12">
    <name type="scientific">Schizosaccharomyces japonicus (strain yFS275 / FY16936)</name>
    <name type="common">Fission yeast</name>
    <dbReference type="NCBI Taxonomy" id="402676"/>
    <lineage>
        <taxon>Eukaryota</taxon>
        <taxon>Fungi</taxon>
        <taxon>Dikarya</taxon>
        <taxon>Ascomycota</taxon>
        <taxon>Taphrinomycotina</taxon>
        <taxon>Schizosaccharomycetes</taxon>
        <taxon>Schizosaccharomycetales</taxon>
        <taxon>Schizosaccharomycetaceae</taxon>
        <taxon>Schizosaccharomyces</taxon>
    </lineage>
</organism>
<dbReference type="GeneID" id="7048755"/>
<evidence type="ECO:0000313" key="10">
    <source>
        <dbReference type="EMBL" id="EEB06528.2"/>
    </source>
</evidence>
<keyword evidence="4 7" id="KW-0418">Kinase</keyword>
<comment type="subcellular location">
    <subcellularLocation>
        <location evidence="7">Cell membrane</location>
        <topology evidence="7">Peripheral membrane protein</topology>
    </subcellularLocation>
    <subcellularLocation>
        <location evidence="7">Vacuole membrane</location>
        <topology evidence="7">Peripheral membrane protein</topology>
    </subcellularLocation>
</comment>
<dbReference type="EMBL" id="KE651168">
    <property type="protein sequence ID" value="EEB06528.2"/>
    <property type="molecule type" value="Genomic_DNA"/>
</dbReference>
<comment type="similarity">
    <text evidence="7">Belongs to the PI3/PI4-kinase family.</text>
</comment>
<evidence type="ECO:0000256" key="6">
    <source>
        <dbReference type="ARBA" id="ARBA00023136"/>
    </source>
</evidence>
<evidence type="ECO:0000256" key="1">
    <source>
        <dbReference type="ARBA" id="ARBA00022475"/>
    </source>
</evidence>
<dbReference type="OrthoDB" id="3349449at2759"/>